<gene>
    <name evidence="1" type="ORF">BDY19DRAFT_1080697</name>
</gene>
<comment type="caution">
    <text evidence="1">The sequence shown here is derived from an EMBL/GenBank/DDBJ whole genome shotgun (WGS) entry which is preliminary data.</text>
</comment>
<name>A0ACB8UL47_9APHY</name>
<protein>
    <submittedName>
        <fullName evidence="1">Uncharacterized protein</fullName>
    </submittedName>
</protein>
<organism evidence="1 2">
    <name type="scientific">Irpex rosettiformis</name>
    <dbReference type="NCBI Taxonomy" id="378272"/>
    <lineage>
        <taxon>Eukaryota</taxon>
        <taxon>Fungi</taxon>
        <taxon>Dikarya</taxon>
        <taxon>Basidiomycota</taxon>
        <taxon>Agaricomycotina</taxon>
        <taxon>Agaricomycetes</taxon>
        <taxon>Polyporales</taxon>
        <taxon>Irpicaceae</taxon>
        <taxon>Irpex</taxon>
    </lineage>
</organism>
<evidence type="ECO:0000313" key="1">
    <source>
        <dbReference type="EMBL" id="KAI0094875.1"/>
    </source>
</evidence>
<evidence type="ECO:0000313" key="2">
    <source>
        <dbReference type="Proteomes" id="UP001055072"/>
    </source>
</evidence>
<dbReference type="Proteomes" id="UP001055072">
    <property type="component" value="Unassembled WGS sequence"/>
</dbReference>
<reference evidence="1" key="1">
    <citation type="journal article" date="2021" name="Environ. Microbiol.">
        <title>Gene family expansions and transcriptome signatures uncover fungal adaptations to wood decay.</title>
        <authorList>
            <person name="Hage H."/>
            <person name="Miyauchi S."/>
            <person name="Viragh M."/>
            <person name="Drula E."/>
            <person name="Min B."/>
            <person name="Chaduli D."/>
            <person name="Navarro D."/>
            <person name="Favel A."/>
            <person name="Norest M."/>
            <person name="Lesage-Meessen L."/>
            <person name="Balint B."/>
            <person name="Merenyi Z."/>
            <person name="de Eugenio L."/>
            <person name="Morin E."/>
            <person name="Martinez A.T."/>
            <person name="Baldrian P."/>
            <person name="Stursova M."/>
            <person name="Martinez M.J."/>
            <person name="Novotny C."/>
            <person name="Magnuson J.K."/>
            <person name="Spatafora J.W."/>
            <person name="Maurice S."/>
            <person name="Pangilinan J."/>
            <person name="Andreopoulos W."/>
            <person name="LaButti K."/>
            <person name="Hundley H."/>
            <person name="Na H."/>
            <person name="Kuo A."/>
            <person name="Barry K."/>
            <person name="Lipzen A."/>
            <person name="Henrissat B."/>
            <person name="Riley R."/>
            <person name="Ahrendt S."/>
            <person name="Nagy L.G."/>
            <person name="Grigoriev I.V."/>
            <person name="Martin F."/>
            <person name="Rosso M.N."/>
        </authorList>
    </citation>
    <scope>NUCLEOTIDE SEQUENCE</scope>
    <source>
        <strain evidence="1">CBS 384.51</strain>
    </source>
</reference>
<proteinExistence type="predicted"/>
<keyword evidence="2" id="KW-1185">Reference proteome</keyword>
<sequence length="1253" mass="136869">MAVTDVGVLAWCDSIRFTMARDPGRELFATQIQQHGFDFLDNYIEDVLARQPTESLYDLMKTPGKRKDAAKRKRTAPTAPKLAAVGNTMFEEKEEGKENSVLVNDFHKALLDAREEMMMMRSSEDPRPTVKKNIPKTVTILDSPSTSALTIEEDQLMYVETATPQKTPPSTLHVERIAEVPAVQEVDEIPESSTKQISHSPLLASPAAQTTSPFSETRPVDSPPQGFTESEPPKELSMIAEDDESSEQSGVLKTVPIEQQLPAPILGSTDYDMDQDIAVPLRDDSTSGTLKRKQSATQFSGLPAPSPLRKSMRMSRELSIGTGLLAPSLSQTPGPVRGGKRTSWLTKAKEAKALELTVPGKKYATFSEGTGPNLVGLGLGLPSALREISSRPSSRDVFDTTPMPSNSSGASVKDNDVDMKIDQLEVPPQISRKKSVEDDSAGHLDTTQAQQQSLTLPARHAPQDIQLSRQDLEDLTVPLNEEEAEIGALNRLKRALEGAGARSFRSIGKSLGGNAAAALAEARAAAEARVAQRNKDTSADISVVEVETATLLATEGVKPAEPQHPLVDERVTPSSVVSTPLSEADKRLSLSDLVSQSSLQTTEQTSLVNVAQPSPEEVNTSISTTPPNSPPVVVQNPSVPLFRPVLEHPASKASAESKVTPPTTSLPPFFFKLPGANPFTLPAQNTLDTQSATPVLLDSKPLSAESSKGSIFTDNIFDKPGAARGWMPVLQDTQDTDFSTNPTQPQQDDMDDDDSWHIDEKFRANETWTPYGFVNNDKTGDTWSTLPTGSTSRHGETEPTHGFAEALRKAAQEPNENYVVHAEDDDRIPGAFDFDPKFAKAQLGITEEDLEDLQEVDMDLDDDIDQVDLDDIVAAGKTTISLVQKPSEPPRSQSQMFLNSTSTSSSQGNGFLGQASRFMSSMLSTSKPKAKNEPVKSIIRAAAIAKKQQEEADKKASRMKEMENRRQQAMQRKADEEKARADEEEKRIKEENERRKREREEHTGKLPIPKAMKKTDDDTMSKRKLAETLKKPESKKPPSKDTQSTRTLKPPSSINAHGTSSKEAGPLKSTLSKQASSSSIAASAAVKDATATRGTVPPSIQKAAAAKGKSKAVDKGASQPSDIVQGQMADRAKAQIQAAQTPRQPPPVASESIELPDINSEYSDSEDEDRPKSFNLPEWAQSPELRQQLEDQSRYNPDDIFGRIGPLRMEEIFRTRQSRFRARTSSANWAGPDELTEYEEREYARRMGYTSKP</sequence>
<accession>A0ACB8UL47</accession>
<dbReference type="EMBL" id="MU274900">
    <property type="protein sequence ID" value="KAI0094875.1"/>
    <property type="molecule type" value="Genomic_DNA"/>
</dbReference>